<comment type="caution">
    <text evidence="1">The sequence shown here is derived from an EMBL/GenBank/DDBJ whole genome shotgun (WGS) entry which is preliminary data.</text>
</comment>
<organism evidence="1 2">
    <name type="scientific">Brassica cretica</name>
    <name type="common">Mustard</name>
    <dbReference type="NCBI Taxonomy" id="69181"/>
    <lineage>
        <taxon>Eukaryota</taxon>
        <taxon>Viridiplantae</taxon>
        <taxon>Streptophyta</taxon>
        <taxon>Embryophyta</taxon>
        <taxon>Tracheophyta</taxon>
        <taxon>Spermatophyta</taxon>
        <taxon>Magnoliopsida</taxon>
        <taxon>eudicotyledons</taxon>
        <taxon>Gunneridae</taxon>
        <taxon>Pentapetalae</taxon>
        <taxon>rosids</taxon>
        <taxon>malvids</taxon>
        <taxon>Brassicales</taxon>
        <taxon>Brassicaceae</taxon>
        <taxon>Brassiceae</taxon>
        <taxon>Brassica</taxon>
    </lineage>
</organism>
<accession>A0A8S9KQ72</accession>
<dbReference type="Proteomes" id="UP000712281">
    <property type="component" value="Unassembled WGS sequence"/>
</dbReference>
<gene>
    <name evidence="1" type="ORF">F2Q68_00010908</name>
</gene>
<dbReference type="AlphaFoldDB" id="A0A8S9KQ72"/>
<proteinExistence type="predicted"/>
<evidence type="ECO:0000313" key="2">
    <source>
        <dbReference type="Proteomes" id="UP000712281"/>
    </source>
</evidence>
<evidence type="ECO:0000313" key="1">
    <source>
        <dbReference type="EMBL" id="KAF2596252.1"/>
    </source>
</evidence>
<sequence length="134" mass="14465">MRACGSDEEACKVTCIVCKVLFFEQGRLLKSLKCVAKPTPADESSQIPIALGDGEIGSSDDGMPPPSVCNQHMLRFIISTDDILIGDEKKRLQVFSTSSILSRLSNSFVAAMASINSGIKQPPTLPPFFMANQK</sequence>
<dbReference type="EMBL" id="QGKW02000717">
    <property type="protein sequence ID" value="KAF2596252.1"/>
    <property type="molecule type" value="Genomic_DNA"/>
</dbReference>
<name>A0A8S9KQ72_BRACR</name>
<protein>
    <submittedName>
        <fullName evidence="1">Uncharacterized protein</fullName>
    </submittedName>
</protein>
<reference evidence="1" key="1">
    <citation type="submission" date="2019-12" db="EMBL/GenBank/DDBJ databases">
        <title>Genome sequencing and annotation of Brassica cretica.</title>
        <authorList>
            <person name="Studholme D.J."/>
            <person name="Sarris P.F."/>
        </authorList>
    </citation>
    <scope>NUCLEOTIDE SEQUENCE</scope>
    <source>
        <strain evidence="1">PFS-001/15</strain>
        <tissue evidence="1">Leaf</tissue>
    </source>
</reference>